<dbReference type="RefSeq" id="WP_079258827.1">
    <property type="nucleotide sequence ID" value="NZ_CP019458.1"/>
</dbReference>
<keyword evidence="3" id="KW-1185">Reference proteome</keyword>
<gene>
    <name evidence="2" type="ORF">BV401_28475</name>
</gene>
<proteinExistence type="predicted"/>
<dbReference type="Gene3D" id="3.10.180.10">
    <property type="entry name" value="2,3-Dihydroxybiphenyl 1,2-Dioxygenase, domain 1"/>
    <property type="match status" value="1"/>
</dbReference>
<sequence length="152" mass="16633">MTAASSFSTWSQAISQAVRRVGNSSVHRIERDARAHRPSASLPRRHRRERPRPRRHRLRETLRAGSSEIELIQPLDGRSPYTEHLDLHGAGVHHLAYVVGSIGQCLGSLRATGEAAPATFEASVAGLTRFVYLDGLAHGPAIELIEMVGEDA</sequence>
<dbReference type="SUPFAM" id="SSF54593">
    <property type="entry name" value="Glyoxalase/Bleomycin resistance protein/Dihydroxybiphenyl dioxygenase"/>
    <property type="match status" value="1"/>
</dbReference>
<feature type="region of interest" description="Disordered" evidence="1">
    <location>
        <begin position="21"/>
        <end position="59"/>
    </location>
</feature>
<evidence type="ECO:0008006" key="4">
    <source>
        <dbReference type="Google" id="ProtNLM"/>
    </source>
</evidence>
<reference evidence="2 3" key="1">
    <citation type="journal article" date="2017" name="J. Biotechnol.">
        <title>The complete genome sequence of Streptomyces autolyticus CGMCC 0516, the producer of geldanamycin, autolytimycin, reblastatin and elaiophylin.</title>
        <authorList>
            <person name="Yin M."/>
            <person name="Jiang M."/>
            <person name="Ren Z."/>
            <person name="Dong Y."/>
            <person name="Lu T."/>
        </authorList>
    </citation>
    <scope>NUCLEOTIDE SEQUENCE [LARGE SCALE GENOMIC DNA]</scope>
    <source>
        <strain evidence="2 3">CGMCC0516</strain>
    </source>
</reference>
<dbReference type="Pfam" id="PF13669">
    <property type="entry name" value="Glyoxalase_4"/>
    <property type="match status" value="1"/>
</dbReference>
<dbReference type="Proteomes" id="UP000187851">
    <property type="component" value="Chromosome"/>
</dbReference>
<feature type="compositionally biased region" description="Basic residues" evidence="1">
    <location>
        <begin position="43"/>
        <end position="58"/>
    </location>
</feature>
<evidence type="ECO:0000313" key="3">
    <source>
        <dbReference type="Proteomes" id="UP000187851"/>
    </source>
</evidence>
<name>A0ABN4WA80_9ACTN</name>
<dbReference type="EMBL" id="CP019458">
    <property type="protein sequence ID" value="AQA13774.1"/>
    <property type="molecule type" value="Genomic_DNA"/>
</dbReference>
<dbReference type="InterPro" id="IPR029068">
    <property type="entry name" value="Glyas_Bleomycin-R_OHBP_Dase"/>
</dbReference>
<organism evidence="2 3">
    <name type="scientific">Streptomyces autolyticus</name>
    <dbReference type="NCBI Taxonomy" id="75293"/>
    <lineage>
        <taxon>Bacteria</taxon>
        <taxon>Bacillati</taxon>
        <taxon>Actinomycetota</taxon>
        <taxon>Actinomycetes</taxon>
        <taxon>Kitasatosporales</taxon>
        <taxon>Streptomycetaceae</taxon>
        <taxon>Streptomyces</taxon>
    </lineage>
</organism>
<accession>A0ABN4WA80</accession>
<protein>
    <recommendedName>
        <fullName evidence="4">VOC domain-containing protein</fullName>
    </recommendedName>
</protein>
<evidence type="ECO:0000313" key="2">
    <source>
        <dbReference type="EMBL" id="AQA13774.1"/>
    </source>
</evidence>
<evidence type="ECO:0000256" key="1">
    <source>
        <dbReference type="SAM" id="MobiDB-lite"/>
    </source>
</evidence>